<keyword evidence="3" id="KW-1185">Reference proteome</keyword>
<evidence type="ECO:0000313" key="2">
    <source>
        <dbReference type="EMBL" id="KAK2640625.1"/>
    </source>
</evidence>
<dbReference type="PANTHER" id="PTHR31170">
    <property type="entry name" value="BNAC04G53230D PROTEIN"/>
    <property type="match status" value="1"/>
</dbReference>
<gene>
    <name evidence="2" type="ORF">Ddye_028420</name>
</gene>
<evidence type="ECO:0000256" key="1">
    <source>
        <dbReference type="SAM" id="Phobius"/>
    </source>
</evidence>
<accession>A0AAD9TQZ1</accession>
<feature type="non-terminal residue" evidence="2">
    <location>
        <position position="1"/>
    </location>
</feature>
<organism evidence="2 3">
    <name type="scientific">Dipteronia dyeriana</name>
    <dbReference type="NCBI Taxonomy" id="168575"/>
    <lineage>
        <taxon>Eukaryota</taxon>
        <taxon>Viridiplantae</taxon>
        <taxon>Streptophyta</taxon>
        <taxon>Embryophyta</taxon>
        <taxon>Tracheophyta</taxon>
        <taxon>Spermatophyta</taxon>
        <taxon>Magnoliopsida</taxon>
        <taxon>eudicotyledons</taxon>
        <taxon>Gunneridae</taxon>
        <taxon>Pentapetalae</taxon>
        <taxon>rosids</taxon>
        <taxon>malvids</taxon>
        <taxon>Sapindales</taxon>
        <taxon>Sapindaceae</taxon>
        <taxon>Hippocastanoideae</taxon>
        <taxon>Acereae</taxon>
        <taxon>Dipteronia</taxon>
    </lineage>
</organism>
<keyword evidence="1" id="KW-0812">Transmembrane</keyword>
<sequence>MFEALHCETNHVNDYAILLSLLVSSPKDAELLIQNGILENTESVATSTFCGEIGKQARGLYNRFYYKGLTIDLNAYCKSPWRKWNANLKQTYFNSPWASISVIAAVVLLLLTITQTNKIEILLLCYKMDKSDDACIDIKSLATCLRGKLENLYPLSEDCCIYRVPPESRNLVGSLGIPQTVSIGPLHHGREELKALEQHKLRYSKQFLQRTQVSLEDFLICIKSKEEKLRNCYAETIPLASQDFVEMILLDAIFLIEFLLLFSNREFVTNGDLIFGKPLLFIGIALDIWSVENQIPFSILEDLFELAKTRDPVECYDGLSISKLVSPFCDNICELLSITQSLIEINFSGAKHFVDLLRLCIEPLDHQLDIDTETIYTPTLPTITELHQAGAKFEVGSNKHLFDITFDKIKGILEIPKLRISKVSFYYFKNLQMFEELHCGTNYVNDYAHVLSLLVSSPKDAELLIQNGILENTESVAASTFCGEIGKQARVSFNKFYYKSLAIDLNAYCKSPWRKWNANLKQNYFNSPWASISVIAAVLLLLLTITQTNFLIFIKSKEETLRNCYMETIPLASQDFVQMILLDAIYLIEFLFLFSTSKFVTSGDPIFGKPWLIIGIREDIWSVENQIPFFIIEELFELPNTGEHDEFYDGLSISKL</sequence>
<keyword evidence="1" id="KW-0472">Membrane</keyword>
<proteinExistence type="predicted"/>
<protein>
    <submittedName>
        <fullName evidence="2">Uncharacterized protein</fullName>
    </submittedName>
</protein>
<dbReference type="Pfam" id="PF03140">
    <property type="entry name" value="DUF247"/>
    <property type="match status" value="3"/>
</dbReference>
<dbReference type="InterPro" id="IPR004158">
    <property type="entry name" value="DUF247_pln"/>
</dbReference>
<reference evidence="2" key="1">
    <citation type="journal article" date="2023" name="Plant J.">
        <title>Genome sequences and population genomics provide insights into the demographic history, inbreeding, and mutation load of two 'living fossil' tree species of Dipteronia.</title>
        <authorList>
            <person name="Feng Y."/>
            <person name="Comes H.P."/>
            <person name="Chen J."/>
            <person name="Zhu S."/>
            <person name="Lu R."/>
            <person name="Zhang X."/>
            <person name="Li P."/>
            <person name="Qiu J."/>
            <person name="Olsen K.M."/>
            <person name="Qiu Y."/>
        </authorList>
    </citation>
    <scope>NUCLEOTIDE SEQUENCE</scope>
    <source>
        <strain evidence="2">KIB01</strain>
    </source>
</reference>
<evidence type="ECO:0000313" key="3">
    <source>
        <dbReference type="Proteomes" id="UP001280121"/>
    </source>
</evidence>
<dbReference type="AlphaFoldDB" id="A0AAD9TQZ1"/>
<dbReference type="EMBL" id="JANJYI010000008">
    <property type="protein sequence ID" value="KAK2640625.1"/>
    <property type="molecule type" value="Genomic_DNA"/>
</dbReference>
<dbReference type="PANTHER" id="PTHR31170:SF25">
    <property type="entry name" value="BNAA09G04570D PROTEIN"/>
    <property type="match status" value="1"/>
</dbReference>
<feature type="transmembrane region" description="Helical" evidence="1">
    <location>
        <begin position="92"/>
        <end position="113"/>
    </location>
</feature>
<comment type="caution">
    <text evidence="2">The sequence shown here is derived from an EMBL/GenBank/DDBJ whole genome shotgun (WGS) entry which is preliminary data.</text>
</comment>
<feature type="transmembrane region" description="Helical" evidence="1">
    <location>
        <begin position="529"/>
        <end position="554"/>
    </location>
</feature>
<keyword evidence="1" id="KW-1133">Transmembrane helix</keyword>
<dbReference type="Proteomes" id="UP001280121">
    <property type="component" value="Unassembled WGS sequence"/>
</dbReference>
<name>A0AAD9TQZ1_9ROSI</name>